<dbReference type="InterPro" id="IPR002491">
    <property type="entry name" value="ABC_transptr_periplasmic_BD"/>
</dbReference>
<dbReference type="SUPFAM" id="SSF53807">
    <property type="entry name" value="Helical backbone' metal receptor"/>
    <property type="match status" value="1"/>
</dbReference>
<dbReference type="Proteomes" id="UP000254150">
    <property type="component" value="Unassembled WGS sequence"/>
</dbReference>
<name>A0A380NZ80_STRGR</name>
<gene>
    <name evidence="4" type="primary">btuF</name>
    <name evidence="4" type="ORF">NCTC7807_03236</name>
</gene>
<dbReference type="InterPro" id="IPR050902">
    <property type="entry name" value="ABC_Transporter_SBP"/>
</dbReference>
<dbReference type="EMBL" id="UHID01000006">
    <property type="protein sequence ID" value="SUP57555.1"/>
    <property type="molecule type" value="Genomic_DNA"/>
</dbReference>
<evidence type="ECO:0000313" key="5">
    <source>
        <dbReference type="Proteomes" id="UP000254150"/>
    </source>
</evidence>
<dbReference type="RefSeq" id="WP_100455403.1">
    <property type="nucleotide sequence ID" value="NZ_UHID01000006.1"/>
</dbReference>
<feature type="signal peptide" evidence="2">
    <location>
        <begin position="1"/>
        <end position="25"/>
    </location>
</feature>
<reference evidence="4 5" key="1">
    <citation type="submission" date="2018-06" db="EMBL/GenBank/DDBJ databases">
        <authorList>
            <consortium name="Pathogen Informatics"/>
            <person name="Doyle S."/>
        </authorList>
    </citation>
    <scope>NUCLEOTIDE SEQUENCE [LARGE SCALE GENOMIC DNA]</scope>
    <source>
        <strain evidence="4 5">NCTC7807</strain>
    </source>
</reference>
<comment type="similarity">
    <text evidence="1">Belongs to the bacterial solute-binding protein 8 family.</text>
</comment>
<evidence type="ECO:0000256" key="2">
    <source>
        <dbReference type="SAM" id="SignalP"/>
    </source>
</evidence>
<keyword evidence="2" id="KW-0732">Signal</keyword>
<protein>
    <submittedName>
        <fullName evidence="4">Lipoprotein</fullName>
    </submittedName>
</protein>
<proteinExistence type="inferred from homology"/>
<dbReference type="AlphaFoldDB" id="A0A380NZ80"/>
<dbReference type="PANTHER" id="PTHR30535">
    <property type="entry name" value="VITAMIN B12-BINDING PROTEIN"/>
    <property type="match status" value="1"/>
</dbReference>
<organism evidence="4 5">
    <name type="scientific">Streptomyces griseus</name>
    <dbReference type="NCBI Taxonomy" id="1911"/>
    <lineage>
        <taxon>Bacteria</taxon>
        <taxon>Bacillati</taxon>
        <taxon>Actinomycetota</taxon>
        <taxon>Actinomycetes</taxon>
        <taxon>Kitasatosporales</taxon>
        <taxon>Streptomycetaceae</taxon>
        <taxon>Streptomyces</taxon>
    </lineage>
</organism>
<evidence type="ECO:0000259" key="3">
    <source>
        <dbReference type="PROSITE" id="PS50983"/>
    </source>
</evidence>
<dbReference type="Gene3D" id="3.40.50.1980">
    <property type="entry name" value="Nitrogenase molybdenum iron protein domain"/>
    <property type="match status" value="2"/>
</dbReference>
<feature type="domain" description="Fe/B12 periplasmic-binding" evidence="3">
    <location>
        <begin position="65"/>
        <end position="335"/>
    </location>
</feature>
<accession>A0A380NZ80</accession>
<dbReference type="Pfam" id="PF01497">
    <property type="entry name" value="Peripla_BP_2"/>
    <property type="match status" value="1"/>
</dbReference>
<keyword evidence="4" id="KW-0449">Lipoprotein</keyword>
<sequence length="335" mass="35489">MSGPRRAPRALAATAALLLPLTACGAADGGRTGAKGGQDAQGGEGFPYTVTNCGVKTTFEKAPERAVTMNQHVTEVMLALGLEDRMAGTAFLDDEILPEYRAAYDRIEVVADAYPSYEKLIAASPDFVYGGYASAFDKGAGRERAALAEDGVPTRLNVEGCTDGPVGVKELRKELREVARTFGVPQRAEKLIAEQEEQLAATAARLKGAEKPAVFVFDSGDSSAFTAGGHGIGNDLISRAGGRNVFADLDKSFGDVSWEKVVERKPEVVVIYDYGGTPVAAKKKQLLNDPALKDVPAIKNERFAVLPLSSAVLGPRVPDAVDELADQLHPDRAAE</sequence>
<feature type="chain" id="PRO_5039433058" evidence="2">
    <location>
        <begin position="26"/>
        <end position="335"/>
    </location>
</feature>
<evidence type="ECO:0000313" key="4">
    <source>
        <dbReference type="EMBL" id="SUP57555.1"/>
    </source>
</evidence>
<dbReference type="CDD" id="cd01148">
    <property type="entry name" value="TroA_a"/>
    <property type="match status" value="1"/>
</dbReference>
<evidence type="ECO:0000256" key="1">
    <source>
        <dbReference type="ARBA" id="ARBA00008814"/>
    </source>
</evidence>
<dbReference type="PANTHER" id="PTHR30535:SF7">
    <property type="entry name" value="IRON(III) DICITRATE-BINDING PROTEIN"/>
    <property type="match status" value="1"/>
</dbReference>
<dbReference type="PROSITE" id="PS50983">
    <property type="entry name" value="FE_B12_PBP"/>
    <property type="match status" value="1"/>
</dbReference>